<evidence type="ECO:0000259" key="5">
    <source>
        <dbReference type="PROSITE" id="PS50887"/>
    </source>
</evidence>
<dbReference type="Proteomes" id="UP000550609">
    <property type="component" value="Unassembled WGS sequence"/>
</dbReference>
<dbReference type="SUPFAM" id="SSF55073">
    <property type="entry name" value="Nucleotide cyclase"/>
    <property type="match status" value="1"/>
</dbReference>
<evidence type="ECO:0000256" key="1">
    <source>
        <dbReference type="ARBA" id="ARBA00001946"/>
    </source>
</evidence>
<accession>A0A7W3YV62</accession>
<dbReference type="Gene3D" id="2.60.40.10">
    <property type="entry name" value="Immunoglobulins"/>
    <property type="match status" value="1"/>
</dbReference>
<dbReference type="RefSeq" id="WP_182622722.1">
    <property type="nucleotide sequence ID" value="NZ_JACIUV010000005.1"/>
</dbReference>
<keyword evidence="4" id="KW-0812">Transmembrane</keyword>
<comment type="catalytic activity">
    <reaction evidence="3">
        <text>2 GTP = 3',3'-c-di-GMP + 2 diphosphate</text>
        <dbReference type="Rhea" id="RHEA:24898"/>
        <dbReference type="ChEBI" id="CHEBI:33019"/>
        <dbReference type="ChEBI" id="CHEBI:37565"/>
        <dbReference type="ChEBI" id="CHEBI:58805"/>
        <dbReference type="EC" id="2.7.7.65"/>
    </reaction>
</comment>
<dbReference type="InterPro" id="IPR043128">
    <property type="entry name" value="Rev_trsase/Diguanyl_cyclase"/>
</dbReference>
<dbReference type="SMART" id="SM00267">
    <property type="entry name" value="GGDEF"/>
    <property type="match status" value="1"/>
</dbReference>
<evidence type="ECO:0000256" key="3">
    <source>
        <dbReference type="ARBA" id="ARBA00034247"/>
    </source>
</evidence>
<dbReference type="InterPro" id="IPR011047">
    <property type="entry name" value="Quinoprotein_ADH-like_sf"/>
</dbReference>
<dbReference type="PANTHER" id="PTHR45138:SF9">
    <property type="entry name" value="DIGUANYLATE CYCLASE DGCM-RELATED"/>
    <property type="match status" value="1"/>
</dbReference>
<reference evidence="6 7" key="1">
    <citation type="submission" date="2020-08" db="EMBL/GenBank/DDBJ databases">
        <title>Stenotrophomonas sp. W1S232.</title>
        <authorList>
            <person name="Deng Y."/>
        </authorList>
    </citation>
    <scope>NUCLEOTIDE SEQUENCE [LARGE SCALE GENOMIC DNA]</scope>
    <source>
        <strain evidence="6 7">W1S232</strain>
    </source>
</reference>
<dbReference type="SUPFAM" id="SSF50998">
    <property type="entry name" value="Quinoprotein alcohol dehydrogenase-like"/>
    <property type="match status" value="1"/>
</dbReference>
<dbReference type="NCBIfam" id="TIGR00254">
    <property type="entry name" value="GGDEF"/>
    <property type="match status" value="1"/>
</dbReference>
<feature type="transmembrane region" description="Helical" evidence="4">
    <location>
        <begin position="797"/>
        <end position="816"/>
    </location>
</feature>
<feature type="domain" description="GGDEF" evidence="5">
    <location>
        <begin position="880"/>
        <end position="1012"/>
    </location>
</feature>
<dbReference type="InterPro" id="IPR029787">
    <property type="entry name" value="Nucleotide_cyclase"/>
</dbReference>
<dbReference type="Pfam" id="PF07495">
    <property type="entry name" value="Y_Y_Y"/>
    <property type="match status" value="1"/>
</dbReference>
<proteinExistence type="predicted"/>
<dbReference type="PROSITE" id="PS50887">
    <property type="entry name" value="GGDEF"/>
    <property type="match status" value="1"/>
</dbReference>
<evidence type="ECO:0000313" key="7">
    <source>
        <dbReference type="Proteomes" id="UP000550609"/>
    </source>
</evidence>
<dbReference type="FunFam" id="3.30.70.270:FF:000001">
    <property type="entry name" value="Diguanylate cyclase domain protein"/>
    <property type="match status" value="1"/>
</dbReference>
<dbReference type="InterPro" id="IPR011123">
    <property type="entry name" value="Y_Y_Y"/>
</dbReference>
<dbReference type="InterPro" id="IPR013783">
    <property type="entry name" value="Ig-like_fold"/>
</dbReference>
<dbReference type="InterPro" id="IPR015943">
    <property type="entry name" value="WD40/YVTN_repeat-like_dom_sf"/>
</dbReference>
<keyword evidence="4" id="KW-1133">Transmembrane helix</keyword>
<sequence length="1012" mass="109857">MSDLALGPRRAANRRWCVLLLAVWLLCLDVLAAPPSSRWQAFAALRAHSVLDGENGPALRQATTVAQDRRGRIWIGENTGAWRLDGDLVKRYPGAEVPEMAAGFTRAFFPLANGDVLLGGDREGVLRWHLEQDRFSALPLASGGRLSRINAIEPRAGGGAWIGAEQGLFYWDGHADVLQPVDLGGELAVDSTRIFDVQQMADGTLWIAAAPGLYRRDPGQQHFVPVQLADARLQQRLRTQLIWELAADARGRLWVGLMQQGVVVIEPDGSAHAPVGLDGSDGLHAGTTIRSFLPVDGQMWLGTDGQGVLAVAQGQARRLPVTLSAFLGGRNFHVFELIRARDGRVWAASDRGVFHLDPAPQGIVELDASRPGEPAYEQPNMVRALHVDGRGRLWLGMFAGVIQVLDPATGQRQMLRLPPPLDASDVVAIVSGGDGQVWVASNGVAVIDPDTLALRGGGALPTVPVQRYMAMAGAGQRIWLGGREGVLELDLHGQVLRTMADVRSGLRSNRVLNLAWQPGQLWVGTAEGLHRLDLASWQAQHVAVGSAQGDLPGNRFIASLATDAQQVLAGTLEGMSAAPVGSTRLPLLLPTQGKDVRAVIGDGHGGAWLAVRDQGIVHRDRSGQVRRFGAHAGLHPQTQVHGNGIARAADGTVFIAANSGVLMLPPALLQRRQPPPPDLQPQVVALHLDGEPVAPSQLPADGGLLRLPRTVERVALAFSALDYLAPTQRRYSYRLEGLDSRWIDLAGDNQVPLVLYSRLPVGKYTLVLRTTSVEYPGVEWLAKIALEVPPAWYQQRWVWALTALLLIGMVAAGVHWRLRVAHRRQRWLQRRVQESTAELRAANARLAQLVGEDALTGLSNRRRGFERLAELHNWRQRMPGRDCVVLMDLDHFKQTNDRYGHLGGDAVLRAVGELLRSQLRAIDIAARYGGEELLLVLVDADQAEGVATVERLSAALRGLVVVYAGQQIPVSASFGLALSDPAQPIEQWIERADAALYRAKRGGRGRVCVDQE</sequence>
<dbReference type="Pfam" id="PF00990">
    <property type="entry name" value="GGDEF"/>
    <property type="match status" value="1"/>
</dbReference>
<name>A0A7W3YV62_9GAMM</name>
<dbReference type="Gene3D" id="3.30.70.270">
    <property type="match status" value="1"/>
</dbReference>
<dbReference type="Gene3D" id="2.130.10.10">
    <property type="entry name" value="YVTN repeat-like/Quinoprotein amine dehydrogenase"/>
    <property type="match status" value="3"/>
</dbReference>
<evidence type="ECO:0000256" key="4">
    <source>
        <dbReference type="SAM" id="Phobius"/>
    </source>
</evidence>
<evidence type="ECO:0000256" key="2">
    <source>
        <dbReference type="ARBA" id="ARBA00012528"/>
    </source>
</evidence>
<dbReference type="CDD" id="cd01949">
    <property type="entry name" value="GGDEF"/>
    <property type="match status" value="1"/>
</dbReference>
<comment type="cofactor">
    <cofactor evidence="1">
        <name>Mg(2+)</name>
        <dbReference type="ChEBI" id="CHEBI:18420"/>
    </cofactor>
</comment>
<dbReference type="AlphaFoldDB" id="A0A7W3YV62"/>
<comment type="caution">
    <text evidence="6">The sequence shown here is derived from an EMBL/GenBank/DDBJ whole genome shotgun (WGS) entry which is preliminary data.</text>
</comment>
<dbReference type="EMBL" id="JACIUV010000005">
    <property type="protein sequence ID" value="MBB1117736.1"/>
    <property type="molecule type" value="Genomic_DNA"/>
</dbReference>
<dbReference type="PANTHER" id="PTHR45138">
    <property type="entry name" value="REGULATORY COMPONENTS OF SENSORY TRANSDUCTION SYSTEM"/>
    <property type="match status" value="1"/>
</dbReference>
<organism evidence="6 7">
    <name type="scientific">Stenotrophomonas koreensis</name>
    <dbReference type="NCBI Taxonomy" id="266128"/>
    <lineage>
        <taxon>Bacteria</taxon>
        <taxon>Pseudomonadati</taxon>
        <taxon>Pseudomonadota</taxon>
        <taxon>Gammaproteobacteria</taxon>
        <taxon>Lysobacterales</taxon>
        <taxon>Lysobacteraceae</taxon>
        <taxon>Stenotrophomonas</taxon>
    </lineage>
</organism>
<dbReference type="InterPro" id="IPR000160">
    <property type="entry name" value="GGDEF_dom"/>
</dbReference>
<gene>
    <name evidence="6" type="ORF">H4O09_11810</name>
</gene>
<dbReference type="EC" id="2.7.7.65" evidence="2"/>
<dbReference type="InterPro" id="IPR050469">
    <property type="entry name" value="Diguanylate_Cyclase"/>
</dbReference>
<keyword evidence="4" id="KW-0472">Membrane</keyword>
<dbReference type="GO" id="GO:0052621">
    <property type="term" value="F:diguanylate cyclase activity"/>
    <property type="evidence" value="ECO:0007669"/>
    <property type="project" value="UniProtKB-EC"/>
</dbReference>
<protein>
    <recommendedName>
        <fullName evidence="2">diguanylate cyclase</fullName>
        <ecNumber evidence="2">2.7.7.65</ecNumber>
    </recommendedName>
</protein>
<evidence type="ECO:0000313" key="6">
    <source>
        <dbReference type="EMBL" id="MBB1117736.1"/>
    </source>
</evidence>
<dbReference type="SUPFAM" id="SSF101898">
    <property type="entry name" value="NHL repeat"/>
    <property type="match status" value="1"/>
</dbReference>